<feature type="non-terminal residue" evidence="1">
    <location>
        <position position="1"/>
    </location>
</feature>
<accession>Q3KTE3</accession>
<dbReference type="EMBL" id="AY915775">
    <property type="protein sequence ID" value="ABA40911.1"/>
    <property type="molecule type" value="mRNA"/>
</dbReference>
<proteinExistence type="evidence at transcript level"/>
<reference evidence="1" key="1">
    <citation type="submission" date="2005-01" db="EMBL/GenBank/DDBJ databases">
        <authorList>
            <person name="Han Z."/>
        </authorList>
    </citation>
    <scope>NUCLEOTIDE SEQUENCE</scope>
</reference>
<dbReference type="AlphaFoldDB" id="Q3KTE3"/>
<protein>
    <submittedName>
        <fullName evidence="1">SJCHGC09696 protein</fullName>
    </submittedName>
</protein>
<evidence type="ECO:0000313" key="1">
    <source>
        <dbReference type="EMBL" id="ABA40911.1"/>
    </source>
</evidence>
<organism evidence="1">
    <name type="scientific">Schistosoma japonicum</name>
    <name type="common">Blood fluke</name>
    <dbReference type="NCBI Taxonomy" id="6182"/>
    <lineage>
        <taxon>Eukaryota</taxon>
        <taxon>Metazoa</taxon>
        <taxon>Spiralia</taxon>
        <taxon>Lophotrochozoa</taxon>
        <taxon>Platyhelminthes</taxon>
        <taxon>Trematoda</taxon>
        <taxon>Digenea</taxon>
        <taxon>Strigeidida</taxon>
        <taxon>Schistosomatoidea</taxon>
        <taxon>Schistosomatidae</taxon>
        <taxon>Schistosoma</taxon>
    </lineage>
</organism>
<reference evidence="1" key="2">
    <citation type="journal article" date="2006" name="PLoS Pathog.">
        <title>New perspectives on host-parasite interplay by comparative transcriptomic and proteomic analyses of Schistosoma japonicum.</title>
        <authorList>
            <person name="Liu F."/>
            <person name="Lu J."/>
            <person name="Hu W."/>
            <person name="Wang S.Y."/>
            <person name="Cui S.J."/>
            <person name="Chi M."/>
            <person name="Yan Q."/>
            <person name="Wang X.R."/>
            <person name="Song H.D."/>
            <person name="Xu X.N."/>
            <person name="Wang J.J."/>
            <person name="Zhang X.L."/>
            <person name="Zhang X."/>
            <person name="Wang Z.Q."/>
            <person name="Xue C.L."/>
            <person name="Brindley P.J."/>
            <person name="McManus D.P."/>
            <person name="Yang P.Y."/>
            <person name="Feng Z."/>
            <person name="Chen Z."/>
            <person name="Han Z.G."/>
        </authorList>
    </citation>
    <scope>NUCLEOTIDE SEQUENCE</scope>
</reference>
<name>Q3KTE3_SCHJA</name>
<sequence>TRRSRSLFTNYISSNIFSLGSDFQRIYHIRKQLQTQILHGCHYCRQCYD</sequence>